<evidence type="ECO:0000313" key="1">
    <source>
        <dbReference type="EMBL" id="MFD1862137.1"/>
    </source>
</evidence>
<comment type="caution">
    <text evidence="1">The sequence shown here is derived from an EMBL/GenBank/DDBJ whole genome shotgun (WGS) entry which is preliminary data.</text>
</comment>
<organism evidence="1 2">
    <name type="scientific">Planococcus chinensis</name>
    <dbReference type="NCBI Taxonomy" id="272917"/>
    <lineage>
        <taxon>Bacteria</taxon>
        <taxon>Bacillati</taxon>
        <taxon>Bacillota</taxon>
        <taxon>Bacilli</taxon>
        <taxon>Bacillales</taxon>
        <taxon>Caryophanaceae</taxon>
        <taxon>Planococcus</taxon>
    </lineage>
</organism>
<name>A0ABW4QF20_9BACL</name>
<proteinExistence type="predicted"/>
<evidence type="ECO:0000313" key="2">
    <source>
        <dbReference type="Proteomes" id="UP001597273"/>
    </source>
</evidence>
<dbReference type="PANTHER" id="PTHR17985">
    <property type="entry name" value="SER/THR-RICH PROTEIN T10 IN DGCR REGION"/>
    <property type="match status" value="1"/>
</dbReference>
<keyword evidence="2" id="KW-1185">Reference proteome</keyword>
<dbReference type="RefSeq" id="WP_204890817.1">
    <property type="nucleotide sequence ID" value="NZ_JBHUFW010000004.1"/>
</dbReference>
<dbReference type="Gene3D" id="3.60.60.10">
    <property type="entry name" value="Penicillin V Acylase, Chain A"/>
    <property type="match status" value="1"/>
</dbReference>
<gene>
    <name evidence="1" type="ORF">ACFSDB_04305</name>
</gene>
<dbReference type="EMBL" id="JBHUFW010000004">
    <property type="protein sequence ID" value="MFD1862137.1"/>
    <property type="molecule type" value="Genomic_DNA"/>
</dbReference>
<dbReference type="InterPro" id="IPR008551">
    <property type="entry name" value="TANGO2"/>
</dbReference>
<protein>
    <submittedName>
        <fullName evidence="1">NRDE family protein</fullName>
    </submittedName>
</protein>
<dbReference type="Proteomes" id="UP001597273">
    <property type="component" value="Unassembled WGS sequence"/>
</dbReference>
<reference evidence="2" key="1">
    <citation type="journal article" date="2019" name="Int. J. Syst. Evol. Microbiol.">
        <title>The Global Catalogue of Microorganisms (GCM) 10K type strain sequencing project: providing services to taxonomists for standard genome sequencing and annotation.</title>
        <authorList>
            <consortium name="The Broad Institute Genomics Platform"/>
            <consortium name="The Broad Institute Genome Sequencing Center for Infectious Disease"/>
            <person name="Wu L."/>
            <person name="Ma J."/>
        </authorList>
    </citation>
    <scope>NUCLEOTIDE SEQUENCE [LARGE SCALE GENOMIC DNA]</scope>
    <source>
        <strain evidence="2">CGMCC 1.15475</strain>
    </source>
</reference>
<dbReference type="PANTHER" id="PTHR17985:SF8">
    <property type="entry name" value="TRANSPORT AND GOLGI ORGANIZATION PROTEIN 2 HOMOLOG"/>
    <property type="match status" value="1"/>
</dbReference>
<dbReference type="Pfam" id="PF05742">
    <property type="entry name" value="TANGO2"/>
    <property type="match status" value="1"/>
</dbReference>
<accession>A0ABW4QF20</accession>
<sequence>MCLINFQFDGHPKYKLIMAANRDEFYLRPTETAHFWKDHPTLLAGRDLMQMGTWLGVTTSGRIAALTNFRDPSVPDADKISRGAIVRNFLSSDIAPREFLENLVPEDYAGFNLLAGDANQLFYYNNIDAKAEEVEPGIHGLSNHFLDTPWPKVVKGTMYLERYLSDNQEIRIEDLFAFLQDADQADEGELPDTGVGAQWERVLSPMFIHTPEYGTRSSTVLLVGHDGHITFAERVYEKGEVKEENVFEFQIAADK</sequence>